<proteinExistence type="inferred from homology"/>
<reference evidence="4" key="1">
    <citation type="journal article" date="2019" name="Int. J. Syst. Evol. Microbiol.">
        <title>The Global Catalogue of Microorganisms (GCM) 10K type strain sequencing project: providing services to taxonomists for standard genome sequencing and annotation.</title>
        <authorList>
            <consortium name="The Broad Institute Genomics Platform"/>
            <consortium name="The Broad Institute Genome Sequencing Center for Infectious Disease"/>
            <person name="Wu L."/>
            <person name="Ma J."/>
        </authorList>
    </citation>
    <scope>NUCLEOTIDE SEQUENCE [LARGE SCALE GENOMIC DNA]</scope>
    <source>
        <strain evidence="4">JCM 19125</strain>
    </source>
</reference>
<dbReference type="InterPro" id="IPR004175">
    <property type="entry name" value="RNA_CPDase"/>
</dbReference>
<organism evidence="3 4">
    <name type="scientific">Tessaracoccus lubricantis</name>
    <dbReference type="NCBI Taxonomy" id="545543"/>
    <lineage>
        <taxon>Bacteria</taxon>
        <taxon>Bacillati</taxon>
        <taxon>Actinomycetota</taxon>
        <taxon>Actinomycetes</taxon>
        <taxon>Propionibacteriales</taxon>
        <taxon>Propionibacteriaceae</taxon>
        <taxon>Tessaracoccus</taxon>
    </lineage>
</organism>
<comment type="function">
    <text evidence="2">Hydrolyzes RNA 2',3'-cyclic phosphodiester to an RNA 2'-phosphomonoester.</text>
</comment>
<evidence type="ECO:0000256" key="1">
    <source>
        <dbReference type="ARBA" id="ARBA00022801"/>
    </source>
</evidence>
<sequence length="188" mass="20881">MFTAVLPPREVVQELDGYVAPRREADRELRWTRPEGWHLTTSFMGHVAVGRDEYLEDNLGEVAARTRPFEVRIGGGISFPHPAKARIIGLGVPVGHEELAALSFHCRSAASRAGVEVDGSRFVGHLTLARHNRGVQATRWLTVLDSFPGWSWTADELVLIESRNTGFGFGYEVTARFRLGEPVVDPYA</sequence>
<feature type="active site" description="Proton acceptor" evidence="2">
    <location>
        <position position="125"/>
    </location>
</feature>
<dbReference type="InterPro" id="IPR009097">
    <property type="entry name" value="Cyclic_Pdiesterase"/>
</dbReference>
<dbReference type="HAMAP" id="MF_01940">
    <property type="entry name" value="RNA_CPDase"/>
    <property type="match status" value="1"/>
</dbReference>
<keyword evidence="1 2" id="KW-0378">Hydrolase</keyword>
<comment type="similarity">
    <text evidence="2">Belongs to the 2H phosphoesterase superfamily. ThpR family.</text>
</comment>
<feature type="short sequence motif" description="HXTX 2" evidence="2">
    <location>
        <begin position="125"/>
        <end position="128"/>
    </location>
</feature>
<feature type="active site" description="Proton donor" evidence="2">
    <location>
        <position position="38"/>
    </location>
</feature>
<dbReference type="NCBIfam" id="TIGR02258">
    <property type="entry name" value="2_5_ligase"/>
    <property type="match status" value="1"/>
</dbReference>
<dbReference type="Proteomes" id="UP001501521">
    <property type="component" value="Unassembled WGS sequence"/>
</dbReference>
<gene>
    <name evidence="3" type="primary">thpR</name>
    <name evidence="3" type="ORF">GCM10025789_16830</name>
</gene>
<keyword evidence="4" id="KW-1185">Reference proteome</keyword>
<evidence type="ECO:0000256" key="2">
    <source>
        <dbReference type="HAMAP-Rule" id="MF_01940"/>
    </source>
</evidence>
<feature type="short sequence motif" description="HXTX 1" evidence="2">
    <location>
        <begin position="38"/>
        <end position="41"/>
    </location>
</feature>
<evidence type="ECO:0000313" key="4">
    <source>
        <dbReference type="Proteomes" id="UP001501521"/>
    </source>
</evidence>
<dbReference type="EC" id="3.1.4.58" evidence="2"/>
<dbReference type="PANTHER" id="PTHR35561">
    <property type="entry name" value="RNA 2',3'-CYCLIC PHOSPHODIESTERASE"/>
    <property type="match status" value="1"/>
</dbReference>
<dbReference type="EMBL" id="BAABLV010000026">
    <property type="protein sequence ID" value="GAA4899292.1"/>
    <property type="molecule type" value="Genomic_DNA"/>
</dbReference>
<protein>
    <recommendedName>
        <fullName evidence="2">RNA 2',3'-cyclic phosphodiesterase</fullName>
        <shortName evidence="2">RNA 2',3'-CPDase</shortName>
        <ecNumber evidence="2">3.1.4.58</ecNumber>
    </recommendedName>
</protein>
<accession>A0ABP9FE94</accession>
<dbReference type="SUPFAM" id="SSF55144">
    <property type="entry name" value="LigT-like"/>
    <property type="match status" value="1"/>
</dbReference>
<comment type="caution">
    <text evidence="3">The sequence shown here is derived from an EMBL/GenBank/DDBJ whole genome shotgun (WGS) entry which is preliminary data.</text>
</comment>
<dbReference type="Pfam" id="PF13563">
    <property type="entry name" value="2_5_RNA_ligase2"/>
    <property type="match status" value="1"/>
</dbReference>
<dbReference type="Gene3D" id="3.90.1140.10">
    <property type="entry name" value="Cyclic phosphodiesterase"/>
    <property type="match status" value="1"/>
</dbReference>
<name>A0ABP9FE94_9ACTN</name>
<comment type="catalytic activity">
    <reaction evidence="2">
        <text>a 3'-end 2',3'-cyclophospho-ribonucleotide-RNA + H2O = a 3'-end 2'-phospho-ribonucleotide-RNA + H(+)</text>
        <dbReference type="Rhea" id="RHEA:11828"/>
        <dbReference type="Rhea" id="RHEA-COMP:10464"/>
        <dbReference type="Rhea" id="RHEA-COMP:17353"/>
        <dbReference type="ChEBI" id="CHEBI:15377"/>
        <dbReference type="ChEBI" id="CHEBI:15378"/>
        <dbReference type="ChEBI" id="CHEBI:83064"/>
        <dbReference type="ChEBI" id="CHEBI:173113"/>
        <dbReference type="EC" id="3.1.4.58"/>
    </reaction>
</comment>
<evidence type="ECO:0000313" key="3">
    <source>
        <dbReference type="EMBL" id="GAA4899292.1"/>
    </source>
</evidence>
<dbReference type="PANTHER" id="PTHR35561:SF1">
    <property type="entry name" value="RNA 2',3'-CYCLIC PHOSPHODIESTERASE"/>
    <property type="match status" value="1"/>
</dbReference>